<keyword evidence="14" id="KW-0443">Lipid metabolism</keyword>
<dbReference type="UniPathway" id="UPA00557">
    <property type="reaction ID" value="UER00614"/>
</dbReference>
<feature type="transmembrane region" description="Helical" evidence="20">
    <location>
        <begin position="56"/>
        <end position="75"/>
    </location>
</feature>
<dbReference type="Pfam" id="PF01148">
    <property type="entry name" value="CTP_transf_1"/>
    <property type="match status" value="1"/>
</dbReference>
<comment type="pathway">
    <text evidence="3 18">Phospholipid metabolism; CDP-diacylglycerol biosynthesis; CDP-diacylglycerol from sn-glycerol 3-phosphate: step 3/3.</text>
</comment>
<dbReference type="Proteomes" id="UP000315395">
    <property type="component" value="Chromosome"/>
</dbReference>
<evidence type="ECO:0000256" key="8">
    <source>
        <dbReference type="ARBA" id="ARBA00022475"/>
    </source>
</evidence>
<evidence type="ECO:0000256" key="13">
    <source>
        <dbReference type="ARBA" id="ARBA00022989"/>
    </source>
</evidence>
<dbReference type="GO" id="GO:0004605">
    <property type="term" value="F:phosphatidate cytidylyltransferase activity"/>
    <property type="evidence" value="ECO:0007669"/>
    <property type="project" value="UniProtKB-EC"/>
</dbReference>
<keyword evidence="13 20" id="KW-1133">Transmembrane helix</keyword>
<evidence type="ECO:0000256" key="20">
    <source>
        <dbReference type="SAM" id="Phobius"/>
    </source>
</evidence>
<organism evidence="21 22">
    <name type="scientific">Ornithinimicrobium ciconiae</name>
    <dbReference type="NCBI Taxonomy" id="2594265"/>
    <lineage>
        <taxon>Bacteria</taxon>
        <taxon>Bacillati</taxon>
        <taxon>Actinomycetota</taxon>
        <taxon>Actinomycetes</taxon>
        <taxon>Micrococcales</taxon>
        <taxon>Ornithinimicrobiaceae</taxon>
        <taxon>Ornithinimicrobium</taxon>
    </lineage>
</organism>
<dbReference type="InterPro" id="IPR000374">
    <property type="entry name" value="PC_trans"/>
</dbReference>
<keyword evidence="11 18" id="KW-0812">Transmembrane</keyword>
<dbReference type="KEGG" id="orz:FNH13_12975"/>
<dbReference type="AlphaFoldDB" id="A0A516GCB5"/>
<keyword evidence="12 18" id="KW-0548">Nucleotidyltransferase</keyword>
<evidence type="ECO:0000256" key="7">
    <source>
        <dbReference type="ARBA" id="ARBA00019373"/>
    </source>
</evidence>
<gene>
    <name evidence="21" type="ORF">FNH13_12975</name>
</gene>
<evidence type="ECO:0000256" key="12">
    <source>
        <dbReference type="ARBA" id="ARBA00022695"/>
    </source>
</evidence>
<accession>A0A516GCB5</accession>
<keyword evidence="22" id="KW-1185">Reference proteome</keyword>
<feature type="transmembrane region" description="Helical" evidence="20">
    <location>
        <begin position="160"/>
        <end position="179"/>
    </location>
</feature>
<dbReference type="EMBL" id="CP041616">
    <property type="protein sequence ID" value="QDO89127.1"/>
    <property type="molecule type" value="Genomic_DNA"/>
</dbReference>
<dbReference type="PANTHER" id="PTHR46382:SF1">
    <property type="entry name" value="PHOSPHATIDATE CYTIDYLYLTRANSFERASE"/>
    <property type="match status" value="1"/>
</dbReference>
<comment type="catalytic activity">
    <reaction evidence="1 18">
        <text>a 1,2-diacyl-sn-glycero-3-phosphate + CTP + H(+) = a CDP-1,2-diacyl-sn-glycerol + diphosphate</text>
        <dbReference type="Rhea" id="RHEA:16229"/>
        <dbReference type="ChEBI" id="CHEBI:15378"/>
        <dbReference type="ChEBI" id="CHEBI:33019"/>
        <dbReference type="ChEBI" id="CHEBI:37563"/>
        <dbReference type="ChEBI" id="CHEBI:58332"/>
        <dbReference type="ChEBI" id="CHEBI:58608"/>
        <dbReference type="EC" id="2.7.7.41"/>
    </reaction>
</comment>
<dbReference type="OrthoDB" id="9799199at2"/>
<dbReference type="GO" id="GO:0016024">
    <property type="term" value="P:CDP-diacylglycerol biosynthetic process"/>
    <property type="evidence" value="ECO:0007669"/>
    <property type="project" value="UniProtKB-UniPathway"/>
</dbReference>
<evidence type="ECO:0000256" key="3">
    <source>
        <dbReference type="ARBA" id="ARBA00005119"/>
    </source>
</evidence>
<keyword evidence="17" id="KW-1208">Phospholipid metabolism</keyword>
<feature type="transmembrane region" description="Helical" evidence="20">
    <location>
        <begin position="134"/>
        <end position="154"/>
    </location>
</feature>
<dbReference type="RefSeq" id="WP_143783804.1">
    <property type="nucleotide sequence ID" value="NZ_CP041616.1"/>
</dbReference>
<comment type="pathway">
    <text evidence="4">Lipid metabolism.</text>
</comment>
<evidence type="ECO:0000256" key="10">
    <source>
        <dbReference type="ARBA" id="ARBA00022679"/>
    </source>
</evidence>
<reference evidence="21 22" key="1">
    <citation type="submission" date="2019-07" db="EMBL/GenBank/DDBJ databases">
        <title>complete genome sequencing of Ornithinimicrobium sp. H23M54.</title>
        <authorList>
            <person name="Bae J.-W."/>
            <person name="Lee S.-Y."/>
        </authorList>
    </citation>
    <scope>NUCLEOTIDE SEQUENCE [LARGE SCALE GENOMIC DNA]</scope>
    <source>
        <strain evidence="21 22">H23M54</strain>
    </source>
</reference>
<keyword evidence="10 18" id="KW-0808">Transferase</keyword>
<proteinExistence type="inferred from homology"/>
<dbReference type="EC" id="2.7.7.41" evidence="6 18"/>
<evidence type="ECO:0000313" key="22">
    <source>
        <dbReference type="Proteomes" id="UP000315395"/>
    </source>
</evidence>
<feature type="transmembrane region" description="Helical" evidence="20">
    <location>
        <begin position="200"/>
        <end position="218"/>
    </location>
</feature>
<evidence type="ECO:0000256" key="19">
    <source>
        <dbReference type="SAM" id="MobiDB-lite"/>
    </source>
</evidence>
<evidence type="ECO:0000256" key="18">
    <source>
        <dbReference type="RuleBase" id="RU003938"/>
    </source>
</evidence>
<dbReference type="PROSITE" id="PS01315">
    <property type="entry name" value="CDS"/>
    <property type="match status" value="1"/>
</dbReference>
<evidence type="ECO:0000256" key="17">
    <source>
        <dbReference type="ARBA" id="ARBA00023264"/>
    </source>
</evidence>
<evidence type="ECO:0000256" key="16">
    <source>
        <dbReference type="ARBA" id="ARBA00023209"/>
    </source>
</evidence>
<keyword evidence="16" id="KW-0594">Phospholipid biosynthesis</keyword>
<feature type="transmembrane region" description="Helical" evidence="20">
    <location>
        <begin position="224"/>
        <end position="243"/>
    </location>
</feature>
<protein>
    <recommendedName>
        <fullName evidence="7 18">Phosphatidate cytidylyltransferase</fullName>
        <ecNumber evidence="6 18">2.7.7.41</ecNumber>
    </recommendedName>
</protein>
<feature type="transmembrane region" description="Helical" evidence="20">
    <location>
        <begin position="31"/>
        <end position="50"/>
    </location>
</feature>
<keyword evidence="9" id="KW-0444">Lipid biosynthesis</keyword>
<evidence type="ECO:0000256" key="9">
    <source>
        <dbReference type="ARBA" id="ARBA00022516"/>
    </source>
</evidence>
<comment type="similarity">
    <text evidence="5 18">Belongs to the CDS family.</text>
</comment>
<feature type="region of interest" description="Disordered" evidence="19">
    <location>
        <begin position="1"/>
        <end position="23"/>
    </location>
</feature>
<sequence>MEALSRRAYRARQRTAEPVAPARSSRAGRNLPAAIGVGVFLGGLVIATALLWAPSFVVLVTVAILLALIEMVSALRAGRLHPPLVPVVAGAALIPIAYVGGVPALMLGYGLVCLAILLWRAVGEPAGAIRDIAGGVFIVTYVALMAGFAALMIAEPDGGQRIIVFALVTVMSDIGGYTLGVLKGKHPMAPSISPKKSWEGFAGSVLASVLAGAISVPLLLGGDWWAGLLLGLVAACFATIGDLSESTIKRDLGIKDMGSLLPGHGGVMDRLDSLLVTAPLSWLLLGVFVPVA</sequence>
<evidence type="ECO:0000256" key="2">
    <source>
        <dbReference type="ARBA" id="ARBA00004651"/>
    </source>
</evidence>
<evidence type="ECO:0000256" key="1">
    <source>
        <dbReference type="ARBA" id="ARBA00001698"/>
    </source>
</evidence>
<evidence type="ECO:0000256" key="5">
    <source>
        <dbReference type="ARBA" id="ARBA00010185"/>
    </source>
</evidence>
<evidence type="ECO:0000313" key="21">
    <source>
        <dbReference type="EMBL" id="QDO89127.1"/>
    </source>
</evidence>
<comment type="subcellular location">
    <subcellularLocation>
        <location evidence="2">Cell membrane</location>
        <topology evidence="2">Multi-pass membrane protein</topology>
    </subcellularLocation>
</comment>
<evidence type="ECO:0000256" key="4">
    <source>
        <dbReference type="ARBA" id="ARBA00005189"/>
    </source>
</evidence>
<dbReference type="GO" id="GO:0005886">
    <property type="term" value="C:plasma membrane"/>
    <property type="evidence" value="ECO:0007669"/>
    <property type="project" value="UniProtKB-SubCell"/>
</dbReference>
<evidence type="ECO:0000256" key="14">
    <source>
        <dbReference type="ARBA" id="ARBA00023098"/>
    </source>
</evidence>
<keyword evidence="8" id="KW-1003">Cell membrane</keyword>
<evidence type="ECO:0000256" key="11">
    <source>
        <dbReference type="ARBA" id="ARBA00022692"/>
    </source>
</evidence>
<dbReference type="PANTHER" id="PTHR46382">
    <property type="entry name" value="PHOSPHATIDATE CYTIDYLYLTRANSFERASE"/>
    <property type="match status" value="1"/>
</dbReference>
<evidence type="ECO:0000256" key="6">
    <source>
        <dbReference type="ARBA" id="ARBA00012487"/>
    </source>
</evidence>
<evidence type="ECO:0000256" key="15">
    <source>
        <dbReference type="ARBA" id="ARBA00023136"/>
    </source>
</evidence>
<keyword evidence="15 20" id="KW-0472">Membrane</keyword>
<feature type="transmembrane region" description="Helical" evidence="20">
    <location>
        <begin position="104"/>
        <end position="122"/>
    </location>
</feature>
<name>A0A516GCB5_9MICO</name>